<protein>
    <submittedName>
        <fullName evidence="4">Transcription repressor NadR</fullName>
    </submittedName>
</protein>
<dbReference type="AlphaFoldDB" id="A0AA97DAQ8"/>
<feature type="binding site" evidence="1">
    <location>
        <position position="76"/>
    </location>
    <ligand>
        <name>Ni(2+)</name>
        <dbReference type="ChEBI" id="CHEBI:49786"/>
    </ligand>
</feature>
<feature type="binding site" evidence="1">
    <location>
        <position position="144"/>
    </location>
    <ligand>
        <name>Ni(2+)</name>
        <dbReference type="ChEBI" id="CHEBI:49786"/>
    </ligand>
</feature>
<keyword evidence="1" id="KW-0479">Metal-binding</keyword>
<dbReference type="InterPro" id="IPR013196">
    <property type="entry name" value="HTH_11"/>
</dbReference>
<dbReference type="InterPro" id="IPR036390">
    <property type="entry name" value="WH_DNA-bd_sf"/>
</dbReference>
<proteinExistence type="predicted"/>
<dbReference type="SUPFAM" id="SSF46785">
    <property type="entry name" value="Winged helix' DNA-binding domain"/>
    <property type="match status" value="1"/>
</dbReference>
<reference evidence="5" key="1">
    <citation type="submission" date="2024-06" db="EMBL/GenBank/DDBJ databases">
        <title>Caproicibacterium argilliputei sp. nov, a novel caproic acid producing anaerobic bacterium isolated from pit mud.</title>
        <authorList>
            <person name="Zeng C."/>
        </authorList>
    </citation>
    <scope>NUCLEOTIDE SEQUENCE [LARGE SCALE GENOMIC DNA]</scope>
    <source>
        <strain evidence="5">ZCY20-5</strain>
    </source>
</reference>
<dbReference type="PIRSF" id="PIRSF037847">
    <property type="entry name" value="NiaR"/>
    <property type="match status" value="1"/>
</dbReference>
<dbReference type="InterPro" id="IPR026043">
    <property type="entry name" value="NadR"/>
</dbReference>
<accession>A0AA97DAQ8</accession>
<organism evidence="4 5">
    <name type="scientific">Caproicibacterium argilliputei</name>
    <dbReference type="NCBI Taxonomy" id="3030016"/>
    <lineage>
        <taxon>Bacteria</taxon>
        <taxon>Bacillati</taxon>
        <taxon>Bacillota</taxon>
        <taxon>Clostridia</taxon>
        <taxon>Eubacteriales</taxon>
        <taxon>Oscillospiraceae</taxon>
        <taxon>Caproicibacterium</taxon>
    </lineage>
</organism>
<evidence type="ECO:0000313" key="4">
    <source>
        <dbReference type="EMBL" id="WOC32414.1"/>
    </source>
</evidence>
<dbReference type="RefSeq" id="WP_275844879.1">
    <property type="nucleotide sequence ID" value="NZ_CP135996.1"/>
</dbReference>
<feature type="domain" description="3H" evidence="2">
    <location>
        <begin position="72"/>
        <end position="169"/>
    </location>
</feature>
<evidence type="ECO:0000259" key="3">
    <source>
        <dbReference type="Pfam" id="PF08279"/>
    </source>
</evidence>
<dbReference type="InterPro" id="IPR036388">
    <property type="entry name" value="WH-like_DNA-bd_sf"/>
</dbReference>
<reference evidence="4 5" key="2">
    <citation type="submission" date="2024-06" db="EMBL/GenBank/DDBJ databases">
        <title>Caproicibacterium argilliputei sp. nov, a novel caproic acid producing anaerobic bacterium isolated from pit mud.</title>
        <authorList>
            <person name="Xia S."/>
        </authorList>
    </citation>
    <scope>NUCLEOTIDE SEQUENCE [LARGE SCALE GENOMIC DNA]</scope>
    <source>
        <strain evidence="4 5">ZCY20-5</strain>
    </source>
</reference>
<dbReference type="PANTHER" id="PTHR40068:SF1">
    <property type="entry name" value="TRANSCRIPTION REPRESSOR NIAR-RELATED"/>
    <property type="match status" value="1"/>
</dbReference>
<dbReference type="Proteomes" id="UP001300604">
    <property type="component" value="Chromosome"/>
</dbReference>
<dbReference type="InterPro" id="IPR035922">
    <property type="entry name" value="3H_dom_sf"/>
</dbReference>
<evidence type="ECO:0000259" key="2">
    <source>
        <dbReference type="Pfam" id="PF02829"/>
    </source>
</evidence>
<dbReference type="SUPFAM" id="SSF75500">
    <property type="entry name" value="Putative transcriptional regulator TM1602, C-terminal domain"/>
    <property type="match status" value="1"/>
</dbReference>
<keyword evidence="1" id="KW-0533">Nickel</keyword>
<evidence type="ECO:0000256" key="1">
    <source>
        <dbReference type="PIRSR" id="PIRSR037847-1"/>
    </source>
</evidence>
<feature type="domain" description="Helix-turn-helix type 11" evidence="3">
    <location>
        <begin position="6"/>
        <end position="59"/>
    </location>
</feature>
<keyword evidence="5" id="KW-1185">Reference proteome</keyword>
<dbReference type="Pfam" id="PF08279">
    <property type="entry name" value="HTH_11"/>
    <property type="match status" value="1"/>
</dbReference>
<dbReference type="Gene3D" id="1.10.10.10">
    <property type="entry name" value="Winged helix-like DNA-binding domain superfamily/Winged helix DNA-binding domain"/>
    <property type="match status" value="1"/>
</dbReference>
<dbReference type="PANTHER" id="PTHR40068">
    <property type="entry name" value="TRANSCRIPTION REPRESSOR NIAR-RELATED"/>
    <property type="match status" value="1"/>
</dbReference>
<dbReference type="GO" id="GO:0046872">
    <property type="term" value="F:metal ion binding"/>
    <property type="evidence" value="ECO:0007669"/>
    <property type="project" value="UniProtKB-KW"/>
</dbReference>
<gene>
    <name evidence="4" type="ORF">PXC00_00675</name>
</gene>
<name>A0AA97DAQ8_9FIRM</name>
<dbReference type="Pfam" id="PF02829">
    <property type="entry name" value="3H"/>
    <property type="match status" value="1"/>
</dbReference>
<dbReference type="EMBL" id="CP135996">
    <property type="protein sequence ID" value="WOC32414.1"/>
    <property type="molecule type" value="Genomic_DNA"/>
</dbReference>
<dbReference type="Gene3D" id="3.30.1340.20">
    <property type="entry name" value="3H domain"/>
    <property type="match status" value="1"/>
</dbReference>
<dbReference type="KEGG" id="carl:PXC00_00675"/>
<sequence length="183" mass="19722">MTPRERRNAILHKLEHSGAPVSASSLAQTFGVSRQVIVGDIALLRAEQAAVTATPRGYILERTAPAGLLRTVACCHTGAEALRQELYTVTDNGCAVLDVIVSHRVYGQLSGKLHIFSRYDADVFLKAVQESNAAPLSVLTGGVHLHTLLCPDEAAFKRVTAQLQKLGILYCGHTEEPQKADIP</sequence>
<feature type="binding site" evidence="1">
    <location>
        <position position="146"/>
    </location>
    <ligand>
        <name>Ni(2+)</name>
        <dbReference type="ChEBI" id="CHEBI:49786"/>
    </ligand>
</feature>
<feature type="binding site" evidence="1">
    <location>
        <position position="85"/>
    </location>
    <ligand>
        <name>Ni(2+)</name>
        <dbReference type="ChEBI" id="CHEBI:49786"/>
    </ligand>
</feature>
<evidence type="ECO:0000313" key="5">
    <source>
        <dbReference type="Proteomes" id="UP001300604"/>
    </source>
</evidence>
<dbReference type="InterPro" id="IPR004173">
    <property type="entry name" value="3H_domain"/>
</dbReference>